<evidence type="ECO:0000256" key="1">
    <source>
        <dbReference type="ARBA" id="ARBA00004370"/>
    </source>
</evidence>
<accession>A0A6N6MF25</accession>
<dbReference type="EMBL" id="WAAT01000042">
    <property type="protein sequence ID" value="KAB1067977.1"/>
    <property type="molecule type" value="Genomic_DNA"/>
</dbReference>
<proteinExistence type="predicted"/>
<dbReference type="GO" id="GO:0019867">
    <property type="term" value="C:outer membrane"/>
    <property type="evidence" value="ECO:0007669"/>
    <property type="project" value="InterPro"/>
</dbReference>
<protein>
    <submittedName>
        <fullName evidence="4">BamA/TamA family outer membrane protein</fullName>
    </submittedName>
</protein>
<dbReference type="Pfam" id="PF01103">
    <property type="entry name" value="Omp85"/>
    <property type="match status" value="1"/>
</dbReference>
<feature type="domain" description="Bacterial surface antigen (D15)" evidence="3">
    <location>
        <begin position="115"/>
        <end position="380"/>
    </location>
</feature>
<reference evidence="4 5" key="1">
    <citation type="submission" date="2019-09" db="EMBL/GenBank/DDBJ databases">
        <authorList>
            <person name="Cao W.R."/>
        </authorList>
    </citation>
    <scope>NUCLEOTIDE SEQUENCE [LARGE SCALE GENOMIC DNA]</scope>
    <source>
        <strain evidence="4 5">B1N29</strain>
    </source>
</reference>
<evidence type="ECO:0000256" key="2">
    <source>
        <dbReference type="ARBA" id="ARBA00023136"/>
    </source>
</evidence>
<evidence type="ECO:0000259" key="3">
    <source>
        <dbReference type="Pfam" id="PF01103"/>
    </source>
</evidence>
<sequence>MIQRTLTVLLFFLVSFLYGQSDSIAKKEVDTSKAEPSKFDKFNKKAEAFFKKSPVPIYSHTPESGNIFGITKFNILSLSKKDTISKPSKLSEVFTFSSKGRINVSVSTDLIFKENNRNVIAYVNYQKQPDFIFGIGNDVKKEDIEEVQLERIKFFATYLFRFKKHFYIGVPINFSSYFNIETEPDSFLIQDDVTGLDGGISVGTGLAFSYDTRGNRYNPQGGAYIMTYIVTNPKFLGSTYQYSKYEIDARKYFNPWLKHIIALQVTTSNTPGNTPFYELSMLGSDKQMRGYFKGAYRDHVLVDSQVEYRAPIWNIFGAVAWIGTGRVAHEYKDLSLEGWKLSYGGGLRIRVDSKNNTNLRIDYGFGPHGISGVYFGFAEAF</sequence>
<keyword evidence="5" id="KW-1185">Reference proteome</keyword>
<dbReference type="RefSeq" id="WP_150938818.1">
    <property type="nucleotide sequence ID" value="NZ_WAAT01000042.1"/>
</dbReference>
<name>A0A6N6MF25_9FLAO</name>
<keyword evidence="2" id="KW-0472">Membrane</keyword>
<comment type="subcellular location">
    <subcellularLocation>
        <location evidence="1">Membrane</location>
    </subcellularLocation>
</comment>
<evidence type="ECO:0000313" key="5">
    <source>
        <dbReference type="Proteomes" id="UP000441333"/>
    </source>
</evidence>
<dbReference type="Proteomes" id="UP000441333">
    <property type="component" value="Unassembled WGS sequence"/>
</dbReference>
<dbReference type="AlphaFoldDB" id="A0A6N6MF25"/>
<dbReference type="InterPro" id="IPR000184">
    <property type="entry name" value="Bac_surfAg_D15"/>
</dbReference>
<gene>
    <name evidence="4" type="ORF">F6U93_08530</name>
</gene>
<dbReference type="Gene3D" id="2.40.160.50">
    <property type="entry name" value="membrane protein fhac: a member of the omp85/tpsb transporter family"/>
    <property type="match status" value="1"/>
</dbReference>
<comment type="caution">
    <text evidence="4">The sequence shown here is derived from an EMBL/GenBank/DDBJ whole genome shotgun (WGS) entry which is preliminary data.</text>
</comment>
<evidence type="ECO:0000313" key="4">
    <source>
        <dbReference type="EMBL" id="KAB1067977.1"/>
    </source>
</evidence>
<organism evidence="4 5">
    <name type="scientific">Pseudotamlana haliotis</name>
    <dbReference type="NCBI Taxonomy" id="2614804"/>
    <lineage>
        <taxon>Bacteria</taxon>
        <taxon>Pseudomonadati</taxon>
        <taxon>Bacteroidota</taxon>
        <taxon>Flavobacteriia</taxon>
        <taxon>Flavobacteriales</taxon>
        <taxon>Flavobacteriaceae</taxon>
        <taxon>Pseudotamlana</taxon>
    </lineage>
</organism>